<dbReference type="SMART" id="SM00528">
    <property type="entry name" value="HNS"/>
    <property type="match status" value="1"/>
</dbReference>
<dbReference type="PANTHER" id="PTHR38097">
    <property type="match status" value="1"/>
</dbReference>
<comment type="similarity">
    <text evidence="2">Belongs to the histone-like protein H-NS family.</text>
</comment>
<feature type="domain" description="DNA-binding protein H-NS-like C-terminal" evidence="6">
    <location>
        <begin position="63"/>
        <end position="108"/>
    </location>
</feature>
<comment type="caution">
    <text evidence="7">The sequence shown here is derived from an EMBL/GenBank/DDBJ whole genome shotgun (WGS) entry which is preliminary data.</text>
</comment>
<evidence type="ECO:0000256" key="1">
    <source>
        <dbReference type="ARBA" id="ARBA00004453"/>
    </source>
</evidence>
<keyword evidence="4 7" id="KW-0238">DNA-binding</keyword>
<dbReference type="SUPFAM" id="SSF81273">
    <property type="entry name" value="H-NS histone-like proteins"/>
    <property type="match status" value="1"/>
</dbReference>
<keyword evidence="3" id="KW-0963">Cytoplasm</keyword>
<dbReference type="EMBL" id="SOBH01000003">
    <property type="protein sequence ID" value="TDT73917.1"/>
    <property type="molecule type" value="Genomic_DNA"/>
</dbReference>
<feature type="compositionally biased region" description="Basic residues" evidence="5">
    <location>
        <begin position="59"/>
        <end position="73"/>
    </location>
</feature>
<feature type="region of interest" description="Disordered" evidence="5">
    <location>
        <begin position="58"/>
        <end position="81"/>
    </location>
</feature>
<sequence>MAKVDLKPLSLAELKSLKLRVEKAIARHDKKQKTKALAVVKAKAKELGFSLDDLTGRTSAKKSTAKKPAKAAYRHPDDASKTWAGRGARPLWLKDALKSGKSLEDFKV</sequence>
<organism evidence="7 8">
    <name type="scientific">Litoreibacter halocynthiae</name>
    <dbReference type="NCBI Taxonomy" id="1242689"/>
    <lineage>
        <taxon>Bacteria</taxon>
        <taxon>Pseudomonadati</taxon>
        <taxon>Pseudomonadota</taxon>
        <taxon>Alphaproteobacteria</taxon>
        <taxon>Rhodobacterales</taxon>
        <taxon>Roseobacteraceae</taxon>
        <taxon>Litoreibacter</taxon>
    </lineage>
</organism>
<dbReference type="Pfam" id="PF00816">
    <property type="entry name" value="Histone_HNS"/>
    <property type="match status" value="1"/>
</dbReference>
<evidence type="ECO:0000256" key="4">
    <source>
        <dbReference type="ARBA" id="ARBA00023125"/>
    </source>
</evidence>
<evidence type="ECO:0000256" key="5">
    <source>
        <dbReference type="SAM" id="MobiDB-lite"/>
    </source>
</evidence>
<evidence type="ECO:0000259" key="6">
    <source>
        <dbReference type="SMART" id="SM00528"/>
    </source>
</evidence>
<proteinExistence type="inferred from homology"/>
<keyword evidence="8" id="KW-1185">Reference proteome</keyword>
<comment type="subcellular location">
    <subcellularLocation>
        <location evidence="1">Cytoplasm</location>
        <location evidence="1">Nucleoid</location>
    </subcellularLocation>
</comment>
<dbReference type="GO" id="GO:0005829">
    <property type="term" value="C:cytosol"/>
    <property type="evidence" value="ECO:0007669"/>
    <property type="project" value="TreeGrafter"/>
</dbReference>
<dbReference type="InterPro" id="IPR037150">
    <property type="entry name" value="H-NS_C_dom_sf"/>
</dbReference>
<gene>
    <name evidence="7" type="ORF">BDE40_2696</name>
</gene>
<evidence type="ECO:0000313" key="8">
    <source>
        <dbReference type="Proteomes" id="UP000294563"/>
    </source>
</evidence>
<evidence type="ECO:0000313" key="7">
    <source>
        <dbReference type="EMBL" id="TDT73917.1"/>
    </source>
</evidence>
<reference evidence="7 8" key="1">
    <citation type="submission" date="2019-03" db="EMBL/GenBank/DDBJ databases">
        <title>Genomic Encyclopedia of Archaeal and Bacterial Type Strains, Phase II (KMG-II): from individual species to whole genera.</title>
        <authorList>
            <person name="Goeker M."/>
        </authorList>
    </citation>
    <scope>NUCLEOTIDE SEQUENCE [LARGE SCALE GENOMIC DNA]</scope>
    <source>
        <strain evidence="7 8">DSM 29467</strain>
    </source>
</reference>
<accession>A0A4R7LE72</accession>
<dbReference type="InterPro" id="IPR027444">
    <property type="entry name" value="H-NS_C_dom"/>
</dbReference>
<dbReference type="GO" id="GO:0001217">
    <property type="term" value="F:DNA-binding transcription repressor activity"/>
    <property type="evidence" value="ECO:0007669"/>
    <property type="project" value="TreeGrafter"/>
</dbReference>
<dbReference type="RefSeq" id="WP_134015257.1">
    <property type="nucleotide sequence ID" value="NZ_SOBH01000003.1"/>
</dbReference>
<dbReference type="OrthoDB" id="5297879at2"/>
<dbReference type="Proteomes" id="UP000294563">
    <property type="component" value="Unassembled WGS sequence"/>
</dbReference>
<dbReference type="GO" id="GO:0003680">
    <property type="term" value="F:minor groove of adenine-thymine-rich DNA binding"/>
    <property type="evidence" value="ECO:0007669"/>
    <property type="project" value="TreeGrafter"/>
</dbReference>
<evidence type="ECO:0000256" key="3">
    <source>
        <dbReference type="ARBA" id="ARBA00022490"/>
    </source>
</evidence>
<dbReference type="Gene3D" id="4.10.430.10">
    <property type="entry name" value="Histone-like protein H-NS, C-terminal domain"/>
    <property type="match status" value="1"/>
</dbReference>
<dbReference type="GO" id="GO:0032993">
    <property type="term" value="C:protein-DNA complex"/>
    <property type="evidence" value="ECO:0007669"/>
    <property type="project" value="TreeGrafter"/>
</dbReference>
<dbReference type="GO" id="GO:0000976">
    <property type="term" value="F:transcription cis-regulatory region binding"/>
    <property type="evidence" value="ECO:0007669"/>
    <property type="project" value="TreeGrafter"/>
</dbReference>
<name>A0A4R7LE72_9RHOB</name>
<dbReference type="AlphaFoldDB" id="A0A4R7LE72"/>
<dbReference type="GO" id="GO:0003681">
    <property type="term" value="F:bent DNA binding"/>
    <property type="evidence" value="ECO:0007669"/>
    <property type="project" value="TreeGrafter"/>
</dbReference>
<dbReference type="GO" id="GO:0009295">
    <property type="term" value="C:nucleoid"/>
    <property type="evidence" value="ECO:0007669"/>
    <property type="project" value="UniProtKB-SubCell"/>
</dbReference>
<evidence type="ECO:0000256" key="2">
    <source>
        <dbReference type="ARBA" id="ARBA00010610"/>
    </source>
</evidence>
<dbReference type="PANTHER" id="PTHR38097:SF2">
    <property type="entry name" value="DNA-BINDING PROTEIN STPA"/>
    <property type="match status" value="1"/>
</dbReference>
<protein>
    <submittedName>
        <fullName evidence="7">DNA-binding protein H-NS</fullName>
    </submittedName>
</protein>